<sequence length="648" mass="71463">MLRYLCVGYLALAASAKVNILPFGPSLQNIFTLNEADPNLSLFTSQSLGDFSPKTLVQEFMRSRGFSRDDYVITSSHVSKHTQVSHFYLRQLVKGKQVFNGDININISPEGKVISAGDSFYRPLSPLSTSINLRQTAFSFGSAQPANEIGPVEAMHSLLNFLGLEQKAPITVVSHSSLEGETITILQNVTSTLQNARAMAGWIQLEDGTLEPVWDLQLDLKDDWFDAHVSAKDKRVESLVNWVSSAEYTVFPLGTNDPNDGKRVKLYDPADKVASPLGWHDRGKGIKFTDTEGNNVIAGHIDDDDDDDDDDYSIPSHPGVEGGKDLIFDFSLNLKQDPDSYLNASITNLFYWNNILHDLFYRYGFDEAAGNFQENNFGKGGKGGDAVVACAQDAQGFDNANFATPPDGQRPRMNMYVWDATQPMRDGDLEGGIITHEYTHGVSTRLTGGSANSGCLGWGEAGGMGEGWGDLVATLLRINASHTRTARFGMGNYASGGSTIRKYDYSTDLKVNPETYKMMDRPGYWGVHAKGATWAVMLYEVYWNLADELPFTPDWFPASHSDIHKFSNTLMLQLILDGMKLQPCRPSFVSARDAILQAEYILTKGKHKCAIWKAFAKRGLGVDAKLIIGTPWGGGIRKNSFAIPKKCH</sequence>
<gene>
    <name evidence="1" type="ORF">DSO57_1029172</name>
</gene>
<comment type="caution">
    <text evidence="1">The sequence shown here is derived from an EMBL/GenBank/DDBJ whole genome shotgun (WGS) entry which is preliminary data.</text>
</comment>
<dbReference type="Proteomes" id="UP001165960">
    <property type="component" value="Unassembled WGS sequence"/>
</dbReference>
<organism evidence="1 2">
    <name type="scientific">Entomophthora muscae</name>
    <dbReference type="NCBI Taxonomy" id="34485"/>
    <lineage>
        <taxon>Eukaryota</taxon>
        <taxon>Fungi</taxon>
        <taxon>Fungi incertae sedis</taxon>
        <taxon>Zoopagomycota</taxon>
        <taxon>Entomophthoromycotina</taxon>
        <taxon>Entomophthoromycetes</taxon>
        <taxon>Entomophthorales</taxon>
        <taxon>Entomophthoraceae</taxon>
        <taxon>Entomophthora</taxon>
    </lineage>
</organism>
<accession>A0ACC2RSG2</accession>
<reference evidence="1" key="1">
    <citation type="submission" date="2022-04" db="EMBL/GenBank/DDBJ databases">
        <title>Genome of the entomopathogenic fungus Entomophthora muscae.</title>
        <authorList>
            <person name="Elya C."/>
            <person name="Lovett B.R."/>
            <person name="Lee E."/>
            <person name="Macias A.M."/>
            <person name="Hajek A.E."/>
            <person name="De Bivort B.L."/>
            <person name="Kasson M.T."/>
            <person name="De Fine Licht H.H."/>
            <person name="Stajich J.E."/>
        </authorList>
    </citation>
    <scope>NUCLEOTIDE SEQUENCE</scope>
    <source>
        <strain evidence="1">Berkeley</strain>
    </source>
</reference>
<name>A0ACC2RSG2_9FUNG</name>
<evidence type="ECO:0000313" key="2">
    <source>
        <dbReference type="Proteomes" id="UP001165960"/>
    </source>
</evidence>
<keyword evidence="2" id="KW-1185">Reference proteome</keyword>
<evidence type="ECO:0000313" key="1">
    <source>
        <dbReference type="EMBL" id="KAJ9052930.1"/>
    </source>
</evidence>
<dbReference type="EMBL" id="QTSX02006580">
    <property type="protein sequence ID" value="KAJ9052930.1"/>
    <property type="molecule type" value="Genomic_DNA"/>
</dbReference>
<protein>
    <submittedName>
        <fullName evidence="1">Uncharacterized protein</fullName>
    </submittedName>
</protein>
<proteinExistence type="predicted"/>